<dbReference type="InterPro" id="IPR041289">
    <property type="entry name" value="Bact_RF_family3"/>
</dbReference>
<dbReference type="EMBL" id="CAEZSR010000014">
    <property type="protein sequence ID" value="CAB4545708.1"/>
    <property type="molecule type" value="Genomic_DNA"/>
</dbReference>
<reference evidence="1" key="1">
    <citation type="submission" date="2020-05" db="EMBL/GenBank/DDBJ databases">
        <authorList>
            <person name="Chiriac C."/>
            <person name="Salcher M."/>
            <person name="Ghai R."/>
            <person name="Kavagutti S V."/>
        </authorList>
    </citation>
    <scope>NUCLEOTIDE SEQUENCE</scope>
</reference>
<dbReference type="Pfam" id="PF18845">
    <property type="entry name" value="baeRF_family3"/>
    <property type="match status" value="1"/>
</dbReference>
<dbReference type="InterPro" id="IPR029064">
    <property type="entry name" value="Ribosomal_eL30-like_sf"/>
</dbReference>
<dbReference type="AlphaFoldDB" id="A0A6J6C5Z6"/>
<sequence>MNRALLAELQGMTCYPSVTILHTTQAGDVMDPDDVTALLHLVDQVDRRLDGDVPDEQRADLVARLLGMIAAAATERSTRAIAICASPIHQAVVRLGREVRGRAVIDDTFATRDMVADANRTATFRLVTVSDRKARALLGDRSRVVEERDRTWPLLREEDQSLAQWSRAVSHAVRTMQRDFPLPTVVAGVDRSVRELMKLEDLRPIGTIPGNHDRTGWRDLHHLAWPLVVDWLRGDSDRARRSLEAARDTHRYAGGIDEVWELAQDGRVELLVVEEDYELAARLRDGRLERAADAWAPDVIDDAVDELIETVLRKGGEAVLVPPGELAHLDRVGAVLRY</sequence>
<protein>
    <submittedName>
        <fullName evidence="1">Unannotated protein</fullName>
    </submittedName>
</protein>
<name>A0A6J6C5Z6_9ZZZZ</name>
<proteinExistence type="predicted"/>
<organism evidence="1">
    <name type="scientific">freshwater metagenome</name>
    <dbReference type="NCBI Taxonomy" id="449393"/>
    <lineage>
        <taxon>unclassified sequences</taxon>
        <taxon>metagenomes</taxon>
        <taxon>ecological metagenomes</taxon>
    </lineage>
</organism>
<accession>A0A6J6C5Z6</accession>
<gene>
    <name evidence="1" type="ORF">UFOPK1493_00660</name>
</gene>
<dbReference type="Gene3D" id="3.30.1330.30">
    <property type="match status" value="1"/>
</dbReference>
<dbReference type="SUPFAM" id="SSF55315">
    <property type="entry name" value="L30e-like"/>
    <property type="match status" value="1"/>
</dbReference>
<evidence type="ECO:0000313" key="1">
    <source>
        <dbReference type="EMBL" id="CAB4545708.1"/>
    </source>
</evidence>